<dbReference type="Proteomes" id="UP000321367">
    <property type="component" value="Unassembled WGS sequence"/>
</dbReference>
<keyword evidence="2" id="KW-1185">Reference proteome</keyword>
<protein>
    <submittedName>
        <fullName evidence="1">GLPGLI family protein</fullName>
    </submittedName>
</protein>
<dbReference type="AlphaFoldDB" id="A0A5C6ZTA5"/>
<accession>A0A5C6ZTA5</accession>
<sequence length="229" mass="25827">MRFTVAFIIFLSFQVGYGQDYIIEYQKSKDLGSAKEIVLPFNYELRVSGNKSSFKATGELPVNEKFGRGKVLGRLVFSDSGQEVVVYDANSKNHMSYSSFLGNPAVIENNPLVEWEITNERQMIGEYLCYKAVGNLKDVVGLKGDNGKGRSYEAWFTPSIPSKVGPPFYYNLPGLVLFGTDQNGVSYLVQKIKQEKPGSVVLEKMPDIRHVSHTDYVEQMVLFIKEHSR</sequence>
<reference evidence="1 2" key="1">
    <citation type="submission" date="2019-08" db="EMBL/GenBank/DDBJ databases">
        <title>Genome sequence of Gillisia hiemivivida IC154 (type strain).</title>
        <authorList>
            <person name="Bowman J.P."/>
        </authorList>
    </citation>
    <scope>NUCLEOTIDE SEQUENCE [LARGE SCALE GENOMIC DNA]</scope>
    <source>
        <strain evidence="1 2">IC154</strain>
    </source>
</reference>
<comment type="caution">
    <text evidence="1">The sequence shown here is derived from an EMBL/GenBank/DDBJ whole genome shotgun (WGS) entry which is preliminary data.</text>
</comment>
<evidence type="ECO:0000313" key="1">
    <source>
        <dbReference type="EMBL" id="TXD93623.1"/>
    </source>
</evidence>
<name>A0A5C6ZTA5_9FLAO</name>
<evidence type="ECO:0000313" key="2">
    <source>
        <dbReference type="Proteomes" id="UP000321367"/>
    </source>
</evidence>
<gene>
    <name evidence="1" type="ORF">ES724_09355</name>
</gene>
<dbReference type="Pfam" id="PF09697">
    <property type="entry name" value="Porph_ging"/>
    <property type="match status" value="1"/>
</dbReference>
<dbReference type="InterPro" id="IPR005901">
    <property type="entry name" value="GLPGLI"/>
</dbReference>
<dbReference type="OrthoDB" id="1429333at2"/>
<organism evidence="1 2">
    <name type="scientific">Gillisia hiemivivida</name>
    <dbReference type="NCBI Taxonomy" id="291190"/>
    <lineage>
        <taxon>Bacteria</taxon>
        <taxon>Pseudomonadati</taxon>
        <taxon>Bacteroidota</taxon>
        <taxon>Flavobacteriia</taxon>
        <taxon>Flavobacteriales</taxon>
        <taxon>Flavobacteriaceae</taxon>
        <taxon>Gillisia</taxon>
    </lineage>
</organism>
<dbReference type="NCBIfam" id="TIGR01200">
    <property type="entry name" value="GLPGLI"/>
    <property type="match status" value="1"/>
</dbReference>
<dbReference type="RefSeq" id="WP_146932385.1">
    <property type="nucleotide sequence ID" value="NZ_CBCSHZ010000011.1"/>
</dbReference>
<proteinExistence type="predicted"/>
<dbReference type="EMBL" id="VORY01000009">
    <property type="protein sequence ID" value="TXD93623.1"/>
    <property type="molecule type" value="Genomic_DNA"/>
</dbReference>